<feature type="transmembrane region" description="Helical" evidence="5">
    <location>
        <begin position="148"/>
        <end position="166"/>
    </location>
</feature>
<dbReference type="GO" id="GO:0016020">
    <property type="term" value="C:membrane"/>
    <property type="evidence" value="ECO:0007669"/>
    <property type="project" value="UniProtKB-SubCell"/>
</dbReference>
<comment type="subcellular location">
    <subcellularLocation>
        <location evidence="1">Membrane</location>
        <topology evidence="1">Multi-pass membrane protein</topology>
    </subcellularLocation>
</comment>
<evidence type="ECO:0000256" key="5">
    <source>
        <dbReference type="SAM" id="Phobius"/>
    </source>
</evidence>
<evidence type="ECO:0000256" key="2">
    <source>
        <dbReference type="ARBA" id="ARBA00022692"/>
    </source>
</evidence>
<feature type="transmembrane region" description="Helical" evidence="5">
    <location>
        <begin position="58"/>
        <end position="76"/>
    </location>
</feature>
<feature type="transmembrane region" description="Helical" evidence="5">
    <location>
        <begin position="114"/>
        <end position="136"/>
    </location>
</feature>
<feature type="transmembrane region" description="Helical" evidence="5">
    <location>
        <begin position="83"/>
        <end position="102"/>
    </location>
</feature>
<accession>A0A1W1BZS6</accession>
<keyword evidence="2 5" id="KW-0812">Transmembrane</keyword>
<proteinExistence type="predicted"/>
<protein>
    <submittedName>
        <fullName evidence="6">Uncharacterized protein</fullName>
    </submittedName>
</protein>
<feature type="transmembrane region" description="Helical" evidence="5">
    <location>
        <begin position="172"/>
        <end position="190"/>
    </location>
</feature>
<feature type="transmembrane region" description="Helical" evidence="5">
    <location>
        <begin position="202"/>
        <end position="220"/>
    </location>
</feature>
<evidence type="ECO:0000256" key="1">
    <source>
        <dbReference type="ARBA" id="ARBA00004141"/>
    </source>
</evidence>
<name>A0A1W1BZS6_9ZZZZ</name>
<dbReference type="InterPro" id="IPR002781">
    <property type="entry name" value="TM_pro_TauE-like"/>
</dbReference>
<keyword evidence="3 5" id="KW-1133">Transmembrane helix</keyword>
<sequence>MRTGLGFGGAALGLPLLLLLGGTPIYWLPIIGIHLLFFTSLSLKKSLKQVDWHYLKNALLWILPPTIIGVFGLINLPDRSIIIFIYSITLFYAITWVFNQTIHSNKAWVDKLLLVLGGYIAGTSLTGAPLIVAVFMRHINKEKLRNTLFVLWFILVGIKMTTFVILQVNIDWLFSLSLIPIATIGHIIGLKLHNKIIKNDMLFKKWVGGVLSVISILGLIKII</sequence>
<evidence type="ECO:0000313" key="6">
    <source>
        <dbReference type="EMBL" id="SFV59098.1"/>
    </source>
</evidence>
<dbReference type="EMBL" id="FPHJ01000024">
    <property type="protein sequence ID" value="SFV59098.1"/>
    <property type="molecule type" value="Genomic_DNA"/>
</dbReference>
<evidence type="ECO:0000256" key="3">
    <source>
        <dbReference type="ARBA" id="ARBA00022989"/>
    </source>
</evidence>
<reference evidence="6" key="1">
    <citation type="submission" date="2016-10" db="EMBL/GenBank/DDBJ databases">
        <authorList>
            <person name="de Groot N.N."/>
        </authorList>
    </citation>
    <scope>NUCLEOTIDE SEQUENCE</scope>
</reference>
<keyword evidence="4 5" id="KW-0472">Membrane</keyword>
<dbReference type="AlphaFoldDB" id="A0A1W1BZS6"/>
<gene>
    <name evidence="6" type="ORF">MNB_SUP05-5-1126</name>
</gene>
<dbReference type="Pfam" id="PF01925">
    <property type="entry name" value="TauE"/>
    <property type="match status" value="1"/>
</dbReference>
<organism evidence="6">
    <name type="scientific">hydrothermal vent metagenome</name>
    <dbReference type="NCBI Taxonomy" id="652676"/>
    <lineage>
        <taxon>unclassified sequences</taxon>
        <taxon>metagenomes</taxon>
        <taxon>ecological metagenomes</taxon>
    </lineage>
</organism>
<feature type="transmembrane region" description="Helical" evidence="5">
    <location>
        <begin position="12"/>
        <end position="38"/>
    </location>
</feature>
<evidence type="ECO:0000256" key="4">
    <source>
        <dbReference type="ARBA" id="ARBA00023136"/>
    </source>
</evidence>